<reference evidence="9 10" key="1">
    <citation type="submission" date="2023-03" db="EMBL/GenBank/DDBJ databases">
        <title>WGS of Gossypium arboreum.</title>
        <authorList>
            <person name="Yu D."/>
        </authorList>
    </citation>
    <scope>NUCLEOTIDE SEQUENCE [LARGE SCALE GENOMIC DNA]</scope>
    <source>
        <tissue evidence="9">Leaf</tissue>
    </source>
</reference>
<organism evidence="9 10">
    <name type="scientific">Gossypium arboreum</name>
    <name type="common">Tree cotton</name>
    <name type="synonym">Gossypium nanking</name>
    <dbReference type="NCBI Taxonomy" id="29729"/>
    <lineage>
        <taxon>Eukaryota</taxon>
        <taxon>Viridiplantae</taxon>
        <taxon>Streptophyta</taxon>
        <taxon>Embryophyta</taxon>
        <taxon>Tracheophyta</taxon>
        <taxon>Spermatophyta</taxon>
        <taxon>Magnoliopsida</taxon>
        <taxon>eudicotyledons</taxon>
        <taxon>Gunneridae</taxon>
        <taxon>Pentapetalae</taxon>
        <taxon>rosids</taxon>
        <taxon>malvids</taxon>
        <taxon>Malvales</taxon>
        <taxon>Malvaceae</taxon>
        <taxon>Malvoideae</taxon>
        <taxon>Gossypium</taxon>
    </lineage>
</organism>
<dbReference type="EMBL" id="JARKNE010000006">
    <property type="protein sequence ID" value="KAK5824576.1"/>
    <property type="molecule type" value="Genomic_DNA"/>
</dbReference>
<dbReference type="PROSITE" id="PS51754">
    <property type="entry name" value="OVATE"/>
    <property type="match status" value="1"/>
</dbReference>
<comment type="function">
    <text evidence="6">Transcriptional repressor that regulates multiple aspects of plant growth and development.</text>
</comment>
<dbReference type="InterPro" id="IPR006458">
    <property type="entry name" value="Ovate_C"/>
</dbReference>
<feature type="domain" description="OVATE" evidence="8">
    <location>
        <begin position="235"/>
        <end position="294"/>
    </location>
</feature>
<keyword evidence="3 6" id="KW-0805">Transcription regulation</keyword>
<protein>
    <recommendedName>
        <fullName evidence="6">Transcription repressor</fullName>
    </recommendedName>
    <alternativeName>
        <fullName evidence="6">Ovate family protein</fullName>
    </alternativeName>
</protein>
<dbReference type="PANTHER" id="PTHR33057">
    <property type="entry name" value="TRANSCRIPTION REPRESSOR OFP7-RELATED"/>
    <property type="match status" value="1"/>
</dbReference>
<gene>
    <name evidence="9" type="ORF">PVK06_019356</name>
</gene>
<evidence type="ECO:0000313" key="9">
    <source>
        <dbReference type="EMBL" id="KAK5824576.1"/>
    </source>
</evidence>
<accession>A0ABR0PJU9</accession>
<dbReference type="NCBIfam" id="TIGR01568">
    <property type="entry name" value="A_thal_3678"/>
    <property type="match status" value="1"/>
</dbReference>
<evidence type="ECO:0000256" key="2">
    <source>
        <dbReference type="ARBA" id="ARBA00022491"/>
    </source>
</evidence>
<name>A0ABR0PJU9_GOSAR</name>
<evidence type="ECO:0000313" key="10">
    <source>
        <dbReference type="Proteomes" id="UP001358586"/>
    </source>
</evidence>
<sequence length="324" mass="37541">MENRFRLRISRMFRSSFGSCRTRKVSDVAEKVVFSLENHNKFRCMEPSSMSPPKVRPLPSICKPRYPESHQTTQDTRRKVPACYPPFLLSATDFDGRKCPPASPISPLNLFSNREDFGLYEKKKSLARKKKNNKRVHVKCKNMSSNSTSFSSSSHESVTYSNNYGGCRWWFSSEDETETLYSSRTLSSDSTESLRQHSNFRRKYNTRRRRAKSCSCNVGVLPLEGRNKVKDSFAVVKSSDDPYNDFKASMVEMIVERQIFAAKDLEQLLQCFLSLNSHHHHRIIIEVFTKIWEKRIATEKMGQVGNGNLRNICFSYERTGWSAY</sequence>
<keyword evidence="2 6" id="KW-0678">Repressor</keyword>
<dbReference type="InterPro" id="IPR038933">
    <property type="entry name" value="Ovate"/>
</dbReference>
<keyword evidence="4 6" id="KW-0804">Transcription</keyword>
<dbReference type="Pfam" id="PF04844">
    <property type="entry name" value="Ovate"/>
    <property type="match status" value="1"/>
</dbReference>
<dbReference type="PANTHER" id="PTHR33057:SF17">
    <property type="entry name" value="TRANSCRIPTION REPRESSOR OFP8"/>
    <property type="match status" value="1"/>
</dbReference>
<keyword evidence="10" id="KW-1185">Reference proteome</keyword>
<evidence type="ECO:0000256" key="7">
    <source>
        <dbReference type="SAM" id="MobiDB-lite"/>
    </source>
</evidence>
<dbReference type="Proteomes" id="UP001358586">
    <property type="component" value="Chromosome 6"/>
</dbReference>
<proteinExistence type="predicted"/>
<comment type="caution">
    <text evidence="9">The sequence shown here is derived from an EMBL/GenBank/DDBJ whole genome shotgun (WGS) entry which is preliminary data.</text>
</comment>
<evidence type="ECO:0000259" key="8">
    <source>
        <dbReference type="PROSITE" id="PS51754"/>
    </source>
</evidence>
<evidence type="ECO:0000256" key="5">
    <source>
        <dbReference type="ARBA" id="ARBA00023242"/>
    </source>
</evidence>
<evidence type="ECO:0000256" key="4">
    <source>
        <dbReference type="ARBA" id="ARBA00023163"/>
    </source>
</evidence>
<comment type="subcellular location">
    <subcellularLocation>
        <location evidence="1 6">Nucleus</location>
    </subcellularLocation>
</comment>
<evidence type="ECO:0000256" key="1">
    <source>
        <dbReference type="ARBA" id="ARBA00004123"/>
    </source>
</evidence>
<evidence type="ECO:0000256" key="3">
    <source>
        <dbReference type="ARBA" id="ARBA00023015"/>
    </source>
</evidence>
<evidence type="ECO:0000256" key="6">
    <source>
        <dbReference type="RuleBase" id="RU367028"/>
    </source>
</evidence>
<keyword evidence="5 6" id="KW-0539">Nucleus</keyword>
<feature type="region of interest" description="Disordered" evidence="7">
    <location>
        <begin position="46"/>
        <end position="77"/>
    </location>
</feature>